<sequence length="107" mass="12673">MSSNFEPKKVKLTSRAYECAFIGYNIIRKAYRFYDLNAKVIIKSNDVDFYENLEEVRKQELLKSIDLMVYTFEEYSLSLKEAISSLDAELWQETINDKMDFLESNET</sequence>
<dbReference type="Proteomes" id="UP000002051">
    <property type="component" value="Chromosome 8"/>
</dbReference>
<dbReference type="EMBL" id="CM001224">
    <property type="protein sequence ID" value="KEH19864.1"/>
    <property type="molecule type" value="Genomic_DNA"/>
</dbReference>
<dbReference type="InterPro" id="IPR057670">
    <property type="entry name" value="SH3_retrovirus"/>
</dbReference>
<keyword evidence="4" id="KW-1185">Reference proteome</keyword>
<dbReference type="Pfam" id="PF25597">
    <property type="entry name" value="SH3_retrovirus"/>
    <property type="match status" value="1"/>
</dbReference>
<dbReference type="HOGENOM" id="CLU_166381_0_0_1"/>
<feature type="domain" description="Retroviral polymerase SH3-like" evidence="1">
    <location>
        <begin position="8"/>
        <end position="54"/>
    </location>
</feature>
<evidence type="ECO:0000259" key="1">
    <source>
        <dbReference type="Pfam" id="PF25597"/>
    </source>
</evidence>
<reference evidence="2 4" key="2">
    <citation type="journal article" date="2014" name="BMC Genomics">
        <title>An improved genome release (version Mt4.0) for the model legume Medicago truncatula.</title>
        <authorList>
            <person name="Tang H."/>
            <person name="Krishnakumar V."/>
            <person name="Bidwell S."/>
            <person name="Rosen B."/>
            <person name="Chan A."/>
            <person name="Zhou S."/>
            <person name="Gentzbittel L."/>
            <person name="Childs K.L."/>
            <person name="Yandell M."/>
            <person name="Gundlach H."/>
            <person name="Mayer K.F."/>
            <person name="Schwartz D.C."/>
            <person name="Town C.D."/>
        </authorList>
    </citation>
    <scope>GENOME REANNOTATION</scope>
    <source>
        <strain evidence="2">A17</strain>
        <strain evidence="3 4">cv. Jemalong A17</strain>
    </source>
</reference>
<organism evidence="2 4">
    <name type="scientific">Medicago truncatula</name>
    <name type="common">Barrel medic</name>
    <name type="synonym">Medicago tribuloides</name>
    <dbReference type="NCBI Taxonomy" id="3880"/>
    <lineage>
        <taxon>Eukaryota</taxon>
        <taxon>Viridiplantae</taxon>
        <taxon>Streptophyta</taxon>
        <taxon>Embryophyta</taxon>
        <taxon>Tracheophyta</taxon>
        <taxon>Spermatophyta</taxon>
        <taxon>Magnoliopsida</taxon>
        <taxon>eudicotyledons</taxon>
        <taxon>Gunneridae</taxon>
        <taxon>Pentapetalae</taxon>
        <taxon>rosids</taxon>
        <taxon>fabids</taxon>
        <taxon>Fabales</taxon>
        <taxon>Fabaceae</taxon>
        <taxon>Papilionoideae</taxon>
        <taxon>50 kb inversion clade</taxon>
        <taxon>NPAAA clade</taxon>
        <taxon>Hologalegina</taxon>
        <taxon>IRL clade</taxon>
        <taxon>Trifolieae</taxon>
        <taxon>Medicago</taxon>
    </lineage>
</organism>
<evidence type="ECO:0000313" key="2">
    <source>
        <dbReference type="EMBL" id="KEH19864.1"/>
    </source>
</evidence>
<protein>
    <submittedName>
        <fullName evidence="2">Phytoene synthase</fullName>
    </submittedName>
</protein>
<dbReference type="AlphaFoldDB" id="G7ZVL1"/>
<name>G7ZVL1_MEDTR</name>
<gene>
    <name evidence="2" type="ordered locus">MTR_8g469660</name>
</gene>
<reference evidence="3" key="3">
    <citation type="submission" date="2015-04" db="UniProtKB">
        <authorList>
            <consortium name="EnsemblPlants"/>
        </authorList>
    </citation>
    <scope>IDENTIFICATION</scope>
    <source>
        <strain evidence="3">cv. Jemalong A17</strain>
    </source>
</reference>
<accession>G7ZVL1</accession>
<evidence type="ECO:0000313" key="3">
    <source>
        <dbReference type="EnsemblPlants" id="KEH19864"/>
    </source>
</evidence>
<evidence type="ECO:0000313" key="4">
    <source>
        <dbReference type="Proteomes" id="UP000002051"/>
    </source>
</evidence>
<reference evidence="2 4" key="1">
    <citation type="journal article" date="2011" name="Nature">
        <title>The Medicago genome provides insight into the evolution of rhizobial symbioses.</title>
        <authorList>
            <person name="Young N.D."/>
            <person name="Debelle F."/>
            <person name="Oldroyd G.E."/>
            <person name="Geurts R."/>
            <person name="Cannon S.B."/>
            <person name="Udvardi M.K."/>
            <person name="Benedito V.A."/>
            <person name="Mayer K.F."/>
            <person name="Gouzy J."/>
            <person name="Schoof H."/>
            <person name="Van de Peer Y."/>
            <person name="Proost S."/>
            <person name="Cook D.R."/>
            <person name="Meyers B.C."/>
            <person name="Spannagl M."/>
            <person name="Cheung F."/>
            <person name="De Mita S."/>
            <person name="Krishnakumar V."/>
            <person name="Gundlach H."/>
            <person name="Zhou S."/>
            <person name="Mudge J."/>
            <person name="Bharti A.K."/>
            <person name="Murray J.D."/>
            <person name="Naoumkina M.A."/>
            <person name="Rosen B."/>
            <person name="Silverstein K.A."/>
            <person name="Tang H."/>
            <person name="Rombauts S."/>
            <person name="Zhao P.X."/>
            <person name="Zhou P."/>
            <person name="Barbe V."/>
            <person name="Bardou P."/>
            <person name="Bechner M."/>
            <person name="Bellec A."/>
            <person name="Berger A."/>
            <person name="Berges H."/>
            <person name="Bidwell S."/>
            <person name="Bisseling T."/>
            <person name="Choisne N."/>
            <person name="Couloux A."/>
            <person name="Denny R."/>
            <person name="Deshpande S."/>
            <person name="Dai X."/>
            <person name="Doyle J.J."/>
            <person name="Dudez A.M."/>
            <person name="Farmer A.D."/>
            <person name="Fouteau S."/>
            <person name="Franken C."/>
            <person name="Gibelin C."/>
            <person name="Gish J."/>
            <person name="Goldstein S."/>
            <person name="Gonzalez A.J."/>
            <person name="Green P.J."/>
            <person name="Hallab A."/>
            <person name="Hartog M."/>
            <person name="Hua A."/>
            <person name="Humphray S.J."/>
            <person name="Jeong D.H."/>
            <person name="Jing Y."/>
            <person name="Jocker A."/>
            <person name="Kenton S.M."/>
            <person name="Kim D.J."/>
            <person name="Klee K."/>
            <person name="Lai H."/>
            <person name="Lang C."/>
            <person name="Lin S."/>
            <person name="Macmil S.L."/>
            <person name="Magdelenat G."/>
            <person name="Matthews L."/>
            <person name="McCorrison J."/>
            <person name="Monaghan E.L."/>
            <person name="Mun J.H."/>
            <person name="Najar F.Z."/>
            <person name="Nicholson C."/>
            <person name="Noirot C."/>
            <person name="O'Bleness M."/>
            <person name="Paule C.R."/>
            <person name="Poulain J."/>
            <person name="Prion F."/>
            <person name="Qin B."/>
            <person name="Qu C."/>
            <person name="Retzel E.F."/>
            <person name="Riddle C."/>
            <person name="Sallet E."/>
            <person name="Samain S."/>
            <person name="Samson N."/>
            <person name="Sanders I."/>
            <person name="Saurat O."/>
            <person name="Scarpelli C."/>
            <person name="Schiex T."/>
            <person name="Segurens B."/>
            <person name="Severin A.J."/>
            <person name="Sherrier D.J."/>
            <person name="Shi R."/>
            <person name="Sims S."/>
            <person name="Singer S.R."/>
            <person name="Sinharoy S."/>
            <person name="Sterck L."/>
            <person name="Viollet A."/>
            <person name="Wang B.B."/>
            <person name="Wang K."/>
            <person name="Wang M."/>
            <person name="Wang X."/>
            <person name="Warfsmann J."/>
            <person name="Weissenbach J."/>
            <person name="White D.D."/>
            <person name="White J.D."/>
            <person name="Wiley G.B."/>
            <person name="Wincker P."/>
            <person name="Xing Y."/>
            <person name="Yang L."/>
            <person name="Yao Z."/>
            <person name="Ying F."/>
            <person name="Zhai J."/>
            <person name="Zhou L."/>
            <person name="Zuber A."/>
            <person name="Denarie J."/>
            <person name="Dixon R.A."/>
            <person name="May G.D."/>
            <person name="Schwartz D.C."/>
            <person name="Rogers J."/>
            <person name="Quetier F."/>
            <person name="Town C.D."/>
            <person name="Roe B.A."/>
        </authorList>
    </citation>
    <scope>NUCLEOTIDE SEQUENCE [LARGE SCALE GENOMIC DNA]</scope>
    <source>
        <strain evidence="2">A17</strain>
        <strain evidence="3 4">cv. Jemalong A17</strain>
    </source>
</reference>
<proteinExistence type="predicted"/>
<dbReference type="PaxDb" id="3880-AES83249"/>
<dbReference type="EnsemblPlants" id="KEH19864">
    <property type="protein sequence ID" value="KEH19864"/>
    <property type="gene ID" value="MTR_8g469660"/>
</dbReference>